<dbReference type="Proteomes" id="UP000565468">
    <property type="component" value="Unassembled WGS sequence"/>
</dbReference>
<dbReference type="InterPro" id="IPR056174">
    <property type="entry name" value="SpoVR_N"/>
</dbReference>
<evidence type="ECO:0000313" key="4">
    <source>
        <dbReference type="EMBL" id="NMO96006.1"/>
    </source>
</evidence>
<proteinExistence type="predicted"/>
<keyword evidence="5" id="KW-1185">Reference proteome</keyword>
<feature type="compositionally biased region" description="Low complexity" evidence="1">
    <location>
        <begin position="204"/>
        <end position="213"/>
    </location>
</feature>
<dbReference type="InterPro" id="IPR007390">
    <property type="entry name" value="Spore_V_R"/>
</dbReference>
<dbReference type="Pfam" id="PF04293">
    <property type="entry name" value="SpoVR"/>
    <property type="match status" value="1"/>
</dbReference>
<feature type="compositionally biased region" description="Basic and acidic residues" evidence="1">
    <location>
        <begin position="214"/>
        <end position="225"/>
    </location>
</feature>
<evidence type="ECO:0000259" key="3">
    <source>
        <dbReference type="Pfam" id="PF24755"/>
    </source>
</evidence>
<organism evidence="4 5">
    <name type="scientific">Paenibacillus lemnae</name>
    <dbReference type="NCBI Taxonomy" id="1330551"/>
    <lineage>
        <taxon>Bacteria</taxon>
        <taxon>Bacillati</taxon>
        <taxon>Bacillota</taxon>
        <taxon>Bacilli</taxon>
        <taxon>Bacillales</taxon>
        <taxon>Paenibacillaceae</taxon>
        <taxon>Paenibacillus</taxon>
    </lineage>
</organism>
<dbReference type="InterPro" id="IPR057008">
    <property type="entry name" value="SpoVR-like_C"/>
</dbReference>
<reference evidence="4 5" key="1">
    <citation type="submission" date="2020-04" db="EMBL/GenBank/DDBJ databases">
        <title>Paenibacillus algicola sp. nov., a novel marine bacterium producing alginate lyase.</title>
        <authorList>
            <person name="Huang H."/>
        </authorList>
    </citation>
    <scope>NUCLEOTIDE SEQUENCE [LARGE SCALE GENOMIC DNA]</scope>
    <source>
        <strain evidence="4 5">L7-75</strain>
    </source>
</reference>
<evidence type="ECO:0000256" key="1">
    <source>
        <dbReference type="SAM" id="MobiDB-lite"/>
    </source>
</evidence>
<feature type="domain" description="SpoVR protein-like N-terminal" evidence="2">
    <location>
        <begin position="6"/>
        <end position="393"/>
    </location>
</feature>
<gene>
    <name evidence="4" type="ORF">HII30_09520</name>
</gene>
<dbReference type="AlphaFoldDB" id="A0A848M5W9"/>
<dbReference type="Pfam" id="PF24755">
    <property type="entry name" value="SpoVR_C"/>
    <property type="match status" value="1"/>
</dbReference>
<feature type="region of interest" description="Disordered" evidence="1">
    <location>
        <begin position="183"/>
        <end position="225"/>
    </location>
</feature>
<name>A0A848M5W9_PAELE</name>
<comment type="caution">
    <text evidence="4">The sequence shown here is derived from an EMBL/GenBank/DDBJ whole genome shotgun (WGS) entry which is preliminary data.</text>
</comment>
<accession>A0A848M5W9</accession>
<evidence type="ECO:0000259" key="2">
    <source>
        <dbReference type="Pfam" id="PF04293"/>
    </source>
</evidence>
<dbReference type="PANTHER" id="PTHR30029">
    <property type="entry name" value="STAGE V SPORULATION PROTEIN R"/>
    <property type="match status" value="1"/>
</dbReference>
<evidence type="ECO:0000313" key="5">
    <source>
        <dbReference type="Proteomes" id="UP000565468"/>
    </source>
</evidence>
<feature type="domain" description="SpoVR-like C-terminal" evidence="3">
    <location>
        <begin position="396"/>
        <end position="447"/>
    </location>
</feature>
<sequence length="467" mass="55317">MSYTDEMNELQKAIDEIMEIADGFGLDYYPMRYEICPADIIYTFGAYGMPTRFSHWSFGKTFNKMKMQYDFGLSKIYELVINSNPCYAFLLDGNSLIQNKLIVAHVLAHCDFFKNNARFSVSNRNMVESMSATAERISRYELEHGTEAVEKFIDAVLAIQEHVDPQIVRPEKLDKQRYTERMIQGKKDDAKRHKRPGPYDDLWGASSEGSSPAKSKEEEAAAARRFPPEPEKDIMWFIQEYSEILEDWQRDILSMLREEMLYFWPQMETKIMNEGWASYWHQRIIRELDLTSEETVEFAKLNASVVQPSRHTLNPYYLGLKIFEDIERRWDRDKMFEVREYDSDISFLRNYLTKELVRDLDLYVFEKKGAEWKITDKGWENIRDQLVTSRVNGGSPYLVVQDGDFHRSGELMIKHQYEGMELDLKYMERTLPYVYHLWGKPVHLNTIIESKPILYSYDGKKLHRRFM</sequence>
<protein>
    <submittedName>
        <fullName evidence="4">SpoVR family protein</fullName>
    </submittedName>
</protein>
<dbReference type="PANTHER" id="PTHR30029:SF2">
    <property type="entry name" value="STAGE V SPORULATION PROTEIN R"/>
    <property type="match status" value="1"/>
</dbReference>
<dbReference type="EMBL" id="JABBPN010000007">
    <property type="protein sequence ID" value="NMO96006.1"/>
    <property type="molecule type" value="Genomic_DNA"/>
</dbReference>
<dbReference type="RefSeq" id="WP_169504797.1">
    <property type="nucleotide sequence ID" value="NZ_JABBPN010000007.1"/>
</dbReference>